<evidence type="ECO:0000313" key="4">
    <source>
        <dbReference type="Proteomes" id="UP000250572"/>
    </source>
</evidence>
<dbReference type="PANTHER" id="PTHR28576">
    <property type="entry name" value="PIGGYBAC TRANSPOSABLE ELEMENT-DERIVED PROTEIN 5"/>
    <property type="match status" value="1"/>
</dbReference>
<dbReference type="GO" id="GO:0098038">
    <property type="term" value="P:non-replicative DNA transposition"/>
    <property type="evidence" value="ECO:0007669"/>
    <property type="project" value="InterPro"/>
</dbReference>
<dbReference type="EMBL" id="NHOQ01001229">
    <property type="protein sequence ID" value="PWA25592.1"/>
    <property type="molecule type" value="Genomic_DNA"/>
</dbReference>
<comment type="caution">
    <text evidence="3">The sequence shown here is derived from an EMBL/GenBank/DDBJ whole genome shotgun (WGS) entry which is preliminary data.</text>
</comment>
<protein>
    <recommendedName>
        <fullName evidence="2">PiggyBac transposable element-derived protein domain-containing protein</fullName>
    </recommendedName>
</protein>
<gene>
    <name evidence="3" type="ORF">CCH79_00001783</name>
</gene>
<name>A0A315VPX7_GAMAF</name>
<feature type="domain" description="PiggyBac transposable element-derived protein" evidence="2">
    <location>
        <begin position="137"/>
        <end position="503"/>
    </location>
</feature>
<dbReference type="STRING" id="33528.ENSGAFP00000017697"/>
<evidence type="ECO:0000259" key="2">
    <source>
        <dbReference type="Pfam" id="PF13843"/>
    </source>
</evidence>
<dbReference type="GO" id="GO:0004803">
    <property type="term" value="F:transposase activity"/>
    <property type="evidence" value="ECO:0007669"/>
    <property type="project" value="InterPro"/>
</dbReference>
<dbReference type="InterPro" id="IPR042423">
    <property type="entry name" value="PGBD5"/>
</dbReference>
<evidence type="ECO:0000256" key="1">
    <source>
        <dbReference type="SAM" id="MobiDB-lite"/>
    </source>
</evidence>
<keyword evidence="4" id="KW-1185">Reference proteome</keyword>
<sequence>MAECGRKALSLLEAARSRYESLQISDDVFGESGDDSSDNPFYSTSGDSDSDNYIAEVGEHEQQHHQHHHHPKRGDKDCGHSGGSGGMSGGGSSGPPGSLTRSQAEEEGWTETLQDVTVPPYKETYGPAQRMPATATALDFFQLFVPDNCIQNMVTQTNMYAKKFQERFGSEEGWCPVTAQEMKAFLGFVISTSVHRCESVLSIWSSGFFSNRSIALKMSQSRFEKILKYFHIVAFRPSQGSNQGLYKIQPFLDSLQQSFSCTFRPSQTQVLHEPLIDEDPVFITTCTERDLRKRKKRKFSLWVRQCTSTGFICQISVHLKEGQGTDGLATLKNKPQLHSLVAKQLCQNISGKNAIIFTGPSITSLGLFSEFSKQDIYCCGLLSTRKSDCTGLPQSMLVCSSTPAKRGQSRVMMKGSMSLISWYNKGHFRFITNAYSPTKEGVIIKRKSGEIPCPLAVEAFAAHLSYICKYDDKYSKYFIFHKPNKTWQQVFWLSISIAINNAYILYKMSDAYAVKRYSRAQFGERLVRELLDLDDCSPTHDVLHGCISFQGNGDKYGADLEGNLLRGCKSLTTMAEVDIPANRRSDGTILAQNIFLSTSAPKSCPSNPTELELFGREEVAKIRGVK</sequence>
<dbReference type="InterPro" id="IPR029526">
    <property type="entry name" value="PGBD"/>
</dbReference>
<proteinExistence type="predicted"/>
<feature type="compositionally biased region" description="Acidic residues" evidence="1">
    <location>
        <begin position="28"/>
        <end position="37"/>
    </location>
</feature>
<feature type="compositionally biased region" description="Gly residues" evidence="1">
    <location>
        <begin position="80"/>
        <end position="94"/>
    </location>
</feature>
<evidence type="ECO:0000313" key="3">
    <source>
        <dbReference type="EMBL" id="PWA25592.1"/>
    </source>
</evidence>
<feature type="non-terminal residue" evidence="3">
    <location>
        <position position="626"/>
    </location>
</feature>
<dbReference type="GO" id="GO:0005634">
    <property type="term" value="C:nucleus"/>
    <property type="evidence" value="ECO:0007669"/>
    <property type="project" value="TreeGrafter"/>
</dbReference>
<dbReference type="PANTHER" id="PTHR28576:SF2">
    <property type="entry name" value="PIGGYBAC TRANSPOSABLE ELEMENT-DERIVED PROTEIN 5"/>
    <property type="match status" value="1"/>
</dbReference>
<organism evidence="3 4">
    <name type="scientific">Gambusia affinis</name>
    <name type="common">Western mosquitofish</name>
    <name type="synonym">Heterandria affinis</name>
    <dbReference type="NCBI Taxonomy" id="33528"/>
    <lineage>
        <taxon>Eukaryota</taxon>
        <taxon>Metazoa</taxon>
        <taxon>Chordata</taxon>
        <taxon>Craniata</taxon>
        <taxon>Vertebrata</taxon>
        <taxon>Euteleostomi</taxon>
        <taxon>Actinopterygii</taxon>
        <taxon>Neopterygii</taxon>
        <taxon>Teleostei</taxon>
        <taxon>Neoteleostei</taxon>
        <taxon>Acanthomorphata</taxon>
        <taxon>Ovalentaria</taxon>
        <taxon>Atherinomorphae</taxon>
        <taxon>Cyprinodontiformes</taxon>
        <taxon>Poeciliidae</taxon>
        <taxon>Poeciliinae</taxon>
        <taxon>Gambusia</taxon>
    </lineage>
</organism>
<feature type="region of interest" description="Disordered" evidence="1">
    <location>
        <begin position="26"/>
        <end position="120"/>
    </location>
</feature>
<dbReference type="AlphaFoldDB" id="A0A315VPX7"/>
<dbReference type="Pfam" id="PF13843">
    <property type="entry name" value="DDE_Tnp_1_7"/>
    <property type="match status" value="1"/>
</dbReference>
<dbReference type="Proteomes" id="UP000250572">
    <property type="component" value="Unassembled WGS sequence"/>
</dbReference>
<reference evidence="3 4" key="1">
    <citation type="journal article" date="2018" name="G3 (Bethesda)">
        <title>A High-Quality Reference Genome for the Invasive Mosquitofish Gambusia affinis Using a Chicago Library.</title>
        <authorList>
            <person name="Hoffberg S.L."/>
            <person name="Troendle N.J."/>
            <person name="Glenn T.C."/>
            <person name="Mahmud O."/>
            <person name="Louha S."/>
            <person name="Chalopin D."/>
            <person name="Bennetzen J.L."/>
            <person name="Mauricio R."/>
        </authorList>
    </citation>
    <scope>NUCLEOTIDE SEQUENCE [LARGE SCALE GENOMIC DNA]</scope>
    <source>
        <strain evidence="3">NE01/NJP1002.9</strain>
        <tissue evidence="3">Muscle</tissue>
    </source>
</reference>
<feature type="compositionally biased region" description="Polar residues" evidence="1">
    <location>
        <begin position="38"/>
        <end position="47"/>
    </location>
</feature>
<accession>A0A315VPX7</accession>